<dbReference type="PANTHER" id="PTHR32039:SF7">
    <property type="entry name" value="COMPETENCE PROTEIN COMM"/>
    <property type="match status" value="1"/>
</dbReference>
<dbReference type="GO" id="GO:0005524">
    <property type="term" value="F:ATP binding"/>
    <property type="evidence" value="ECO:0007669"/>
    <property type="project" value="UniProtKB-KW"/>
</dbReference>
<dbReference type="AlphaFoldDB" id="A0A4R9K0F3"/>
<dbReference type="InterPro" id="IPR045006">
    <property type="entry name" value="CHLI-like"/>
</dbReference>
<organism evidence="3 4">
    <name type="scientific">Leptospira ognonensis</name>
    <dbReference type="NCBI Taxonomy" id="2484945"/>
    <lineage>
        <taxon>Bacteria</taxon>
        <taxon>Pseudomonadati</taxon>
        <taxon>Spirochaetota</taxon>
        <taxon>Spirochaetia</taxon>
        <taxon>Leptospirales</taxon>
        <taxon>Leptospiraceae</taxon>
        <taxon>Leptospira</taxon>
    </lineage>
</organism>
<dbReference type="Pfam" id="PF01078">
    <property type="entry name" value="Mg_chelatase"/>
    <property type="match status" value="1"/>
</dbReference>
<dbReference type="RefSeq" id="WP_135624541.1">
    <property type="nucleotide sequence ID" value="NZ_RQGD01000035.1"/>
</dbReference>
<dbReference type="InterPro" id="IPR025943">
    <property type="entry name" value="Sigma_54_int_dom_ATP-bd_2"/>
</dbReference>
<dbReference type="Pfam" id="PF13335">
    <property type="entry name" value="Mg_chelatase_C"/>
    <property type="match status" value="1"/>
</dbReference>
<evidence type="ECO:0000313" key="3">
    <source>
        <dbReference type="EMBL" id="TGL57418.1"/>
    </source>
</evidence>
<accession>A0A4R9K0F3</accession>
<dbReference type="InterPro" id="IPR020568">
    <property type="entry name" value="Ribosomal_Su5_D2-typ_SF"/>
</dbReference>
<dbReference type="PROSITE" id="PS00676">
    <property type="entry name" value="SIGMA54_INTERACT_2"/>
    <property type="match status" value="1"/>
</dbReference>
<keyword evidence="3" id="KW-0067">ATP-binding</keyword>
<dbReference type="Pfam" id="PF13541">
    <property type="entry name" value="ChlI"/>
    <property type="match status" value="1"/>
</dbReference>
<name>A0A4R9K0F3_9LEPT</name>
<dbReference type="InterPro" id="IPR025158">
    <property type="entry name" value="Mg_chelat-rel_C"/>
</dbReference>
<dbReference type="SUPFAM" id="SSF54211">
    <property type="entry name" value="Ribosomal protein S5 domain 2-like"/>
    <property type="match status" value="1"/>
</dbReference>
<proteinExistence type="predicted"/>
<dbReference type="Gene3D" id="3.30.230.10">
    <property type="match status" value="1"/>
</dbReference>
<dbReference type="Gene3D" id="3.40.50.300">
    <property type="entry name" value="P-loop containing nucleotide triphosphate hydrolases"/>
    <property type="match status" value="1"/>
</dbReference>
<keyword evidence="3" id="KW-0547">Nucleotide-binding</keyword>
<dbReference type="InterPro" id="IPR027417">
    <property type="entry name" value="P-loop_NTPase"/>
</dbReference>
<evidence type="ECO:0000259" key="1">
    <source>
        <dbReference type="Pfam" id="PF01078"/>
    </source>
</evidence>
<sequence length="490" mass="55681">MFPNLSETLSVSRIGREILLIRVEIGIRKGLPNFQILGLASQNTKESRDRLRLAIESAGFIFPFATIIVNLYPNHKPKKVSFFDLAITLGILEASGQWQNPFPQRILALGSVSLSGRIHASEELLELLWASPKTRETIFLIPSELRERHLPEANYIYLSSLEEIKEIDWLPEIITFPPLEETEPESTWDKEILNPSQMLAFSGLCYSLLGRHHALMVGNPGTGKTKLAQLVSQMQPSWQPSDLNLDEGIPLSARYCLNGKVKPRPFRQPHHTTTEQALVGGGSSLTLGEVSLAHGGILFLDELTLFREKAIESLREPMEAGKIEHARVLTRETLPADCTVIAALNPCPCGNYLGIKTCHCSKKQIRDYLRKISGPFLDRISIHIHLFNQNESRTVEVVREDYRRKLNEAMDFRMARLVEERKREVFSSPAERMNGGFEKSLLRFSYRQKQNTMQLARTIADFNLSSTVKEQHLLEAYEFVQNSLFFEDLN</sequence>
<evidence type="ECO:0000313" key="4">
    <source>
        <dbReference type="Proteomes" id="UP000297693"/>
    </source>
</evidence>
<dbReference type="EMBL" id="RQGD01000035">
    <property type="protein sequence ID" value="TGL57418.1"/>
    <property type="molecule type" value="Genomic_DNA"/>
</dbReference>
<dbReference type="SUPFAM" id="SSF52540">
    <property type="entry name" value="P-loop containing nucleoside triphosphate hydrolases"/>
    <property type="match status" value="1"/>
</dbReference>
<dbReference type="InterPro" id="IPR000523">
    <property type="entry name" value="Mg_chelatse_chII-like_cat_dom"/>
</dbReference>
<feature type="domain" description="Magnesium chelatase ChlI-like catalytic" evidence="1">
    <location>
        <begin position="207"/>
        <end position="390"/>
    </location>
</feature>
<evidence type="ECO:0000259" key="2">
    <source>
        <dbReference type="Pfam" id="PF13335"/>
    </source>
</evidence>
<dbReference type="PANTHER" id="PTHR32039">
    <property type="entry name" value="MAGNESIUM-CHELATASE SUBUNIT CHLI"/>
    <property type="match status" value="1"/>
</dbReference>
<dbReference type="InterPro" id="IPR014721">
    <property type="entry name" value="Ribsml_uS5_D2-typ_fold_subgr"/>
</dbReference>
<dbReference type="Proteomes" id="UP000297693">
    <property type="component" value="Unassembled WGS sequence"/>
</dbReference>
<keyword evidence="4" id="KW-1185">Reference proteome</keyword>
<feature type="domain" description="Mg chelatase-related protein C-terminal" evidence="2">
    <location>
        <begin position="442"/>
        <end position="479"/>
    </location>
</feature>
<protein>
    <submittedName>
        <fullName evidence="3">ATP-binding protein</fullName>
    </submittedName>
</protein>
<gene>
    <name evidence="3" type="ORF">EHQ58_14110</name>
</gene>
<dbReference type="OrthoDB" id="9813147at2"/>
<comment type="caution">
    <text evidence="3">The sequence shown here is derived from an EMBL/GenBank/DDBJ whole genome shotgun (WGS) entry which is preliminary data.</text>
</comment>
<reference evidence="3" key="1">
    <citation type="journal article" date="2019" name="PLoS Negl. Trop. Dis.">
        <title>Revisiting the worldwide diversity of Leptospira species in the environment.</title>
        <authorList>
            <person name="Vincent A.T."/>
            <person name="Schiettekatte O."/>
            <person name="Bourhy P."/>
            <person name="Veyrier F.J."/>
            <person name="Picardeau M."/>
        </authorList>
    </citation>
    <scope>NUCLEOTIDE SEQUENCE [LARGE SCALE GENOMIC DNA]</scope>
    <source>
        <strain evidence="3">201702476</strain>
    </source>
</reference>